<dbReference type="Gene3D" id="3.40.50.300">
    <property type="entry name" value="P-loop containing nucleotide triphosphate hydrolases"/>
    <property type="match status" value="1"/>
</dbReference>
<comment type="caution">
    <text evidence="5">The sequence shown here is derived from an EMBL/GenBank/DDBJ whole genome shotgun (WGS) entry which is preliminary data.</text>
</comment>
<keyword evidence="3" id="KW-0173">Coenzyme A biosynthesis</keyword>
<dbReference type="EC" id="2.7.1.24" evidence="3 4"/>
<dbReference type="NCBIfam" id="TIGR00152">
    <property type="entry name" value="dephospho-CoA kinase"/>
    <property type="match status" value="1"/>
</dbReference>
<dbReference type="InterPro" id="IPR027417">
    <property type="entry name" value="P-loop_NTPase"/>
</dbReference>
<dbReference type="HAMAP" id="MF_00376">
    <property type="entry name" value="Dephospho_CoA_kinase"/>
    <property type="match status" value="1"/>
</dbReference>
<evidence type="ECO:0000256" key="1">
    <source>
        <dbReference type="ARBA" id="ARBA00022741"/>
    </source>
</evidence>
<organism evidence="5">
    <name type="scientific">candidate division WOR-3 bacterium</name>
    <dbReference type="NCBI Taxonomy" id="2052148"/>
    <lineage>
        <taxon>Bacteria</taxon>
        <taxon>Bacteria division WOR-3</taxon>
    </lineage>
</organism>
<evidence type="ECO:0000313" key="5">
    <source>
        <dbReference type="EMBL" id="HGE98526.1"/>
    </source>
</evidence>
<dbReference type="AlphaFoldDB" id="A0A7C3UXK1"/>
<dbReference type="UniPathway" id="UPA00241">
    <property type="reaction ID" value="UER00356"/>
</dbReference>
<gene>
    <name evidence="3" type="primary">coaE</name>
    <name evidence="5" type="ORF">ENX07_00385</name>
</gene>
<keyword evidence="3" id="KW-0963">Cytoplasm</keyword>
<dbReference type="GO" id="GO:0004140">
    <property type="term" value="F:dephospho-CoA kinase activity"/>
    <property type="evidence" value="ECO:0007669"/>
    <property type="project" value="UniProtKB-UniRule"/>
</dbReference>
<comment type="similarity">
    <text evidence="3">Belongs to the CoaE family.</text>
</comment>
<evidence type="ECO:0000256" key="4">
    <source>
        <dbReference type="NCBIfam" id="TIGR00152"/>
    </source>
</evidence>
<keyword evidence="1 3" id="KW-0547">Nucleotide-binding</keyword>
<reference evidence="5" key="1">
    <citation type="journal article" date="2020" name="mSystems">
        <title>Genome- and Community-Level Interaction Insights into Carbon Utilization and Element Cycling Functions of Hydrothermarchaeota in Hydrothermal Sediment.</title>
        <authorList>
            <person name="Zhou Z."/>
            <person name="Liu Y."/>
            <person name="Xu W."/>
            <person name="Pan J."/>
            <person name="Luo Z.H."/>
            <person name="Li M."/>
        </authorList>
    </citation>
    <scope>NUCLEOTIDE SEQUENCE [LARGE SCALE GENOMIC DNA]</scope>
    <source>
        <strain evidence="5">SpSt-906</strain>
    </source>
</reference>
<name>A0A7C3UXK1_UNCW3</name>
<sequence length="205" mass="23120">MIRIGITGNIGAGKTTVGKIFQSFGASFFDADKIGHEILSHKNAKEKLLKSFGKEILTRKGEIDRKKLAQKAFQSPQRQKIINRLTHPLIIKEIIRRTKGKGVAVIEASLLFESSLAERMDYIIWVSAPRKLKLKRAEKKYPDAEKRLLLQLKEGEGKRRADFVLENKGSLSLLKKKALLIWERIVKSIPPQSLPPDIQKASASL</sequence>
<evidence type="ECO:0000256" key="2">
    <source>
        <dbReference type="ARBA" id="ARBA00022840"/>
    </source>
</evidence>
<comment type="catalytic activity">
    <reaction evidence="3">
        <text>3'-dephospho-CoA + ATP = ADP + CoA + H(+)</text>
        <dbReference type="Rhea" id="RHEA:18245"/>
        <dbReference type="ChEBI" id="CHEBI:15378"/>
        <dbReference type="ChEBI" id="CHEBI:30616"/>
        <dbReference type="ChEBI" id="CHEBI:57287"/>
        <dbReference type="ChEBI" id="CHEBI:57328"/>
        <dbReference type="ChEBI" id="CHEBI:456216"/>
        <dbReference type="EC" id="2.7.1.24"/>
    </reaction>
</comment>
<accession>A0A7C3UXK1</accession>
<comment type="pathway">
    <text evidence="3">Cofactor biosynthesis; coenzyme A biosynthesis; CoA from (R)-pantothenate: step 5/5.</text>
</comment>
<evidence type="ECO:0000256" key="3">
    <source>
        <dbReference type="HAMAP-Rule" id="MF_00376"/>
    </source>
</evidence>
<feature type="binding site" evidence="3">
    <location>
        <begin position="11"/>
        <end position="16"/>
    </location>
    <ligand>
        <name>ATP</name>
        <dbReference type="ChEBI" id="CHEBI:30616"/>
    </ligand>
</feature>
<dbReference type="PANTHER" id="PTHR10695">
    <property type="entry name" value="DEPHOSPHO-COA KINASE-RELATED"/>
    <property type="match status" value="1"/>
</dbReference>
<comment type="function">
    <text evidence="3">Catalyzes the phosphorylation of the 3'-hydroxyl group of dephosphocoenzyme A to form coenzyme A.</text>
</comment>
<dbReference type="GO" id="GO:0005737">
    <property type="term" value="C:cytoplasm"/>
    <property type="evidence" value="ECO:0007669"/>
    <property type="project" value="UniProtKB-SubCell"/>
</dbReference>
<dbReference type="EMBL" id="DTMQ01000004">
    <property type="protein sequence ID" value="HGE98526.1"/>
    <property type="molecule type" value="Genomic_DNA"/>
</dbReference>
<dbReference type="SUPFAM" id="SSF52540">
    <property type="entry name" value="P-loop containing nucleoside triphosphate hydrolases"/>
    <property type="match status" value="1"/>
</dbReference>
<dbReference type="PANTHER" id="PTHR10695:SF46">
    <property type="entry name" value="BIFUNCTIONAL COENZYME A SYNTHASE-RELATED"/>
    <property type="match status" value="1"/>
</dbReference>
<dbReference type="InterPro" id="IPR001977">
    <property type="entry name" value="Depp_CoAkinase"/>
</dbReference>
<comment type="subcellular location">
    <subcellularLocation>
        <location evidence="3">Cytoplasm</location>
    </subcellularLocation>
</comment>
<dbReference type="CDD" id="cd02022">
    <property type="entry name" value="DPCK"/>
    <property type="match status" value="1"/>
</dbReference>
<keyword evidence="3 5" id="KW-0418">Kinase</keyword>
<keyword evidence="2 3" id="KW-0067">ATP-binding</keyword>
<protein>
    <recommendedName>
        <fullName evidence="3 4">Dephospho-CoA kinase</fullName>
        <ecNumber evidence="3 4">2.7.1.24</ecNumber>
    </recommendedName>
    <alternativeName>
        <fullName evidence="3">Dephosphocoenzyme A kinase</fullName>
    </alternativeName>
</protein>
<proteinExistence type="inferred from homology"/>
<dbReference type="GO" id="GO:0005524">
    <property type="term" value="F:ATP binding"/>
    <property type="evidence" value="ECO:0007669"/>
    <property type="project" value="UniProtKB-UniRule"/>
</dbReference>
<dbReference type="PROSITE" id="PS51219">
    <property type="entry name" value="DPCK"/>
    <property type="match status" value="1"/>
</dbReference>
<keyword evidence="3 5" id="KW-0808">Transferase</keyword>
<dbReference type="GO" id="GO:0015937">
    <property type="term" value="P:coenzyme A biosynthetic process"/>
    <property type="evidence" value="ECO:0007669"/>
    <property type="project" value="UniProtKB-UniRule"/>
</dbReference>
<dbReference type="Pfam" id="PF01121">
    <property type="entry name" value="CoaE"/>
    <property type="match status" value="1"/>
</dbReference>